<keyword evidence="1" id="KW-1133">Transmembrane helix</keyword>
<proteinExistence type="predicted"/>
<dbReference type="Proteomes" id="UP000494330">
    <property type="component" value="Unassembled WGS sequence"/>
</dbReference>
<keyword evidence="1" id="KW-0812">Transmembrane</keyword>
<protein>
    <submittedName>
        <fullName evidence="2">Pilus assembly protein</fullName>
    </submittedName>
</protein>
<dbReference type="AlphaFoldDB" id="A0A6J5F194"/>
<keyword evidence="1" id="KW-0472">Membrane</keyword>
<evidence type="ECO:0000313" key="3">
    <source>
        <dbReference type="Proteomes" id="UP000494330"/>
    </source>
</evidence>
<feature type="transmembrane region" description="Helical" evidence="1">
    <location>
        <begin position="21"/>
        <end position="43"/>
    </location>
</feature>
<name>A0A6J5F194_9BURK</name>
<reference evidence="2 3" key="1">
    <citation type="submission" date="2019-09" db="EMBL/GenBank/DDBJ databases">
        <authorList>
            <person name="Depoorter E."/>
        </authorList>
    </citation>
    <scope>NUCLEOTIDE SEQUENCE [LARGE SCALE GENOMIC DNA]</scope>
    <source>
        <strain evidence="2">LMG 30113</strain>
    </source>
</reference>
<feature type="transmembrane region" description="Helical" evidence="1">
    <location>
        <begin position="49"/>
        <end position="67"/>
    </location>
</feature>
<dbReference type="EMBL" id="CABVQD010000041">
    <property type="protein sequence ID" value="VWC40721.1"/>
    <property type="molecule type" value="Genomic_DNA"/>
</dbReference>
<sequence length="68" mass="6618">MADRVRAACRLPGDETGVTSIECAFLAAAFAVAVLGSVVMFQGPPADPPGVIATAVAAAAATALAMVS</sequence>
<accession>A0A6J5F194</accession>
<gene>
    <name evidence="2" type="ORF">BPA30113_06896</name>
</gene>
<evidence type="ECO:0000313" key="2">
    <source>
        <dbReference type="EMBL" id="VWC40721.1"/>
    </source>
</evidence>
<organism evidence="2 3">
    <name type="scientific">Burkholderia paludis</name>
    <dbReference type="NCBI Taxonomy" id="1506587"/>
    <lineage>
        <taxon>Bacteria</taxon>
        <taxon>Pseudomonadati</taxon>
        <taxon>Pseudomonadota</taxon>
        <taxon>Betaproteobacteria</taxon>
        <taxon>Burkholderiales</taxon>
        <taxon>Burkholderiaceae</taxon>
        <taxon>Burkholderia</taxon>
        <taxon>Burkholderia cepacia complex</taxon>
    </lineage>
</organism>
<dbReference type="RefSeq" id="WP_031397851.1">
    <property type="nucleotide sequence ID" value="NZ_CABVQD010000041.1"/>
</dbReference>
<keyword evidence="3" id="KW-1185">Reference proteome</keyword>
<evidence type="ECO:0000256" key="1">
    <source>
        <dbReference type="SAM" id="Phobius"/>
    </source>
</evidence>